<reference evidence="2" key="1">
    <citation type="submission" date="2025-08" db="UniProtKB">
        <authorList>
            <consortium name="RefSeq"/>
        </authorList>
    </citation>
    <scope>IDENTIFICATION</scope>
</reference>
<dbReference type="PANTHER" id="PTHR47481">
    <property type="match status" value="1"/>
</dbReference>
<dbReference type="PaxDb" id="4097-A0A1S3XXQ0"/>
<dbReference type="OrthoDB" id="1912561at2759"/>
<sequence>MVKILSGLDPEIREISATIRARDSLISYEELFDKLLDHELFLKHEDLKKTTTQVTAVVAQRIMNSSPAPRNNRRPPNSNYNWRAPNKQSNQNANPHWRNFPNQSVQPHEFAVNYATTLAIQQMCLYHITSDNTSLHNVQDFKWIEEVTMGNGNEIPITQT</sequence>
<name>A0A1S3XXQ0_TOBAC</name>
<feature type="non-terminal residue" evidence="2">
    <location>
        <position position="160"/>
    </location>
</feature>
<dbReference type="KEGG" id="nta:107769907"/>
<evidence type="ECO:0000256" key="1">
    <source>
        <dbReference type="SAM" id="MobiDB-lite"/>
    </source>
</evidence>
<proteinExistence type="predicted"/>
<accession>A0A1S3XXQ0</accession>
<dbReference type="PANTHER" id="PTHR47481:SF21">
    <property type="entry name" value="BASIC-LEUCINE ZIPPER TRANSCRIPTION FACTOR Q-RELATED"/>
    <property type="match status" value="1"/>
</dbReference>
<feature type="compositionally biased region" description="Low complexity" evidence="1">
    <location>
        <begin position="62"/>
        <end position="81"/>
    </location>
</feature>
<dbReference type="AlphaFoldDB" id="A0A1S3XXQ0"/>
<evidence type="ECO:0000313" key="2">
    <source>
        <dbReference type="RefSeq" id="XP_016444650.1"/>
    </source>
</evidence>
<dbReference type="RefSeq" id="XP_016444650.1">
    <property type="nucleotide sequence ID" value="XM_016589164.1"/>
</dbReference>
<feature type="region of interest" description="Disordered" evidence="1">
    <location>
        <begin position="62"/>
        <end position="99"/>
    </location>
</feature>
<feature type="compositionally biased region" description="Polar residues" evidence="1">
    <location>
        <begin position="86"/>
        <end position="99"/>
    </location>
</feature>
<organism evidence="2">
    <name type="scientific">Nicotiana tabacum</name>
    <name type="common">Common tobacco</name>
    <dbReference type="NCBI Taxonomy" id="4097"/>
    <lineage>
        <taxon>Eukaryota</taxon>
        <taxon>Viridiplantae</taxon>
        <taxon>Streptophyta</taxon>
        <taxon>Embryophyta</taxon>
        <taxon>Tracheophyta</taxon>
        <taxon>Spermatophyta</taxon>
        <taxon>Magnoliopsida</taxon>
        <taxon>eudicotyledons</taxon>
        <taxon>Gunneridae</taxon>
        <taxon>Pentapetalae</taxon>
        <taxon>asterids</taxon>
        <taxon>lamiids</taxon>
        <taxon>Solanales</taxon>
        <taxon>Solanaceae</taxon>
        <taxon>Nicotianoideae</taxon>
        <taxon>Nicotianeae</taxon>
        <taxon>Nicotiana</taxon>
    </lineage>
</organism>
<protein>
    <submittedName>
        <fullName evidence="2">Uncharacterized protein</fullName>
    </submittedName>
</protein>
<gene>
    <name evidence="2" type="primary">LOC107769907</name>
</gene>